<dbReference type="AlphaFoldDB" id="A0ABD2KS15"/>
<comment type="caution">
    <text evidence="2">The sequence shown here is derived from an EMBL/GenBank/DDBJ whole genome shotgun (WGS) entry which is preliminary data.</text>
</comment>
<accession>A0ABD2KS15</accession>
<keyword evidence="3" id="KW-1185">Reference proteome</keyword>
<reference evidence="2 3" key="1">
    <citation type="submission" date="2024-10" db="EMBL/GenBank/DDBJ databases">
        <authorList>
            <person name="Kim D."/>
        </authorList>
    </citation>
    <scope>NUCLEOTIDE SEQUENCE [LARGE SCALE GENOMIC DNA]</scope>
    <source>
        <strain evidence="2">BH-2024</strain>
    </source>
</reference>
<name>A0ABD2KS15_9BILA</name>
<evidence type="ECO:0000256" key="1">
    <source>
        <dbReference type="SAM" id="MobiDB-lite"/>
    </source>
</evidence>
<sequence length="669" mass="76280">MKDLILADIEKTFLQLSVREEDRDANRFLWLEDPQKTEIFKPNIRGMKLQEFFCSKPIAIRSLPAELLAKNQKEIKVLGIPWTNEEDEICFRLKKFAGKHTKRNILAHIAKIYDPLGIDNEDEEDKEMHCFTDASGKGLGVCHLHSESNPKTIANLVFCQKPGEALQHIRCCGNNSKNGITIHNAGSEVVKPRYADSLRSNIWSLQTILRTWPSRGTTPRELSRNSLWKHGPKWLSEEKARWPKPAKVYHPDEEKLRGSAEDEETKTAAVMVELEKGQNRGRLCLTLDTFGGKKQIQWKFIANSEQNESKKALEQKTRAYCQCPNYVHPNIGCYGKHSNNFQRRKKTMENLRLFKDKEIWRCRGRIGEATVKEETKFPIFLPPEAWTTKLIVLEAHWKMKHPSHSTLLGRPALTIFGPLTIKGGVKVYIALYTCLVIRAVHLEVADDCTATEFLRTFRRFSSRRGLPSLMWSDNCTNFIAGAECIKEEWRREILVETSHSGSELEIPTLNHEHPGKVVAWERLVGITRKCVTKNSGGKKPNGKARIFDTLSEKVLPRRGGYIVLVEEGEDPTVHLDDGKSRKKLLKGRDGLVAHGTSTHKRKNSALLRRTKSKSNSSDYHHWIAQEAGDGKHGPASCHQRSPVLPPGTVMQDFTNRSRQNRVCLQSEEE</sequence>
<dbReference type="InterPro" id="IPR036397">
    <property type="entry name" value="RNaseH_sf"/>
</dbReference>
<dbReference type="PANTHER" id="PTHR47331:SF1">
    <property type="entry name" value="GAG-LIKE PROTEIN"/>
    <property type="match status" value="1"/>
</dbReference>
<dbReference type="PANTHER" id="PTHR47331">
    <property type="entry name" value="PHD-TYPE DOMAIN-CONTAINING PROTEIN"/>
    <property type="match status" value="1"/>
</dbReference>
<protein>
    <recommendedName>
        <fullName evidence="4">Integrase catalytic domain-containing protein</fullName>
    </recommendedName>
</protein>
<dbReference type="Proteomes" id="UP001620626">
    <property type="component" value="Unassembled WGS sequence"/>
</dbReference>
<feature type="region of interest" description="Disordered" evidence="1">
    <location>
        <begin position="627"/>
        <end position="669"/>
    </location>
</feature>
<dbReference type="EMBL" id="JBICBT010000677">
    <property type="protein sequence ID" value="KAL3105740.1"/>
    <property type="molecule type" value="Genomic_DNA"/>
</dbReference>
<evidence type="ECO:0000313" key="3">
    <source>
        <dbReference type="Proteomes" id="UP001620626"/>
    </source>
</evidence>
<evidence type="ECO:0008006" key="4">
    <source>
        <dbReference type="Google" id="ProtNLM"/>
    </source>
</evidence>
<organism evidence="2 3">
    <name type="scientific">Heterodera trifolii</name>
    <dbReference type="NCBI Taxonomy" id="157864"/>
    <lineage>
        <taxon>Eukaryota</taxon>
        <taxon>Metazoa</taxon>
        <taxon>Ecdysozoa</taxon>
        <taxon>Nematoda</taxon>
        <taxon>Chromadorea</taxon>
        <taxon>Rhabditida</taxon>
        <taxon>Tylenchina</taxon>
        <taxon>Tylenchomorpha</taxon>
        <taxon>Tylenchoidea</taxon>
        <taxon>Heteroderidae</taxon>
        <taxon>Heteroderinae</taxon>
        <taxon>Heterodera</taxon>
    </lineage>
</organism>
<dbReference type="Gene3D" id="3.30.420.10">
    <property type="entry name" value="Ribonuclease H-like superfamily/Ribonuclease H"/>
    <property type="match status" value="1"/>
</dbReference>
<proteinExistence type="predicted"/>
<gene>
    <name evidence="2" type="ORF">niasHT_020901</name>
</gene>
<evidence type="ECO:0000313" key="2">
    <source>
        <dbReference type="EMBL" id="KAL3105740.1"/>
    </source>
</evidence>
<feature type="compositionally biased region" description="Polar residues" evidence="1">
    <location>
        <begin position="651"/>
        <end position="663"/>
    </location>
</feature>